<accession>A0ABM8VNE3</accession>
<proteinExistence type="predicted"/>
<gene>
    <name evidence="1" type="ORF">PAECIP111802_04948</name>
</gene>
<dbReference type="Proteomes" id="UP000730618">
    <property type="component" value="Unassembled WGS sequence"/>
</dbReference>
<name>A0ABM8VNE3_9BACL</name>
<dbReference type="EMBL" id="CAJVCE010000016">
    <property type="protein sequence ID" value="CAG7651379.1"/>
    <property type="molecule type" value="Genomic_DNA"/>
</dbReference>
<evidence type="ECO:0000313" key="2">
    <source>
        <dbReference type="Proteomes" id="UP000730618"/>
    </source>
</evidence>
<sequence length="101" mass="12192">MIIMFKTKRPKKVAIIQEGTLLYKAHCLYTKILHMEATTGKRIIPTLHKNFIAAHLDYFYDEHYAAAVLKVLRWNKTKVINEIFQFHYDDRFNKRMFQIMQ</sequence>
<comment type="caution">
    <text evidence="1">The sequence shown here is derived from an EMBL/GenBank/DDBJ whole genome shotgun (WGS) entry which is preliminary data.</text>
</comment>
<organism evidence="1 2">
    <name type="scientific">Paenibacillus allorhizosphaerae</name>
    <dbReference type="NCBI Taxonomy" id="2849866"/>
    <lineage>
        <taxon>Bacteria</taxon>
        <taxon>Bacillati</taxon>
        <taxon>Bacillota</taxon>
        <taxon>Bacilli</taxon>
        <taxon>Bacillales</taxon>
        <taxon>Paenibacillaceae</taxon>
        <taxon>Paenibacillus</taxon>
    </lineage>
</organism>
<protein>
    <submittedName>
        <fullName evidence="1">Uncharacterized protein</fullName>
    </submittedName>
</protein>
<evidence type="ECO:0000313" key="1">
    <source>
        <dbReference type="EMBL" id="CAG7651379.1"/>
    </source>
</evidence>
<reference evidence="1 2" key="1">
    <citation type="submission" date="2021-06" db="EMBL/GenBank/DDBJ databases">
        <authorList>
            <person name="Criscuolo A."/>
        </authorList>
    </citation>
    <scope>NUCLEOTIDE SEQUENCE [LARGE SCALE GENOMIC DNA]</scope>
    <source>
        <strain evidence="2">CIP 111802</strain>
    </source>
</reference>
<keyword evidence="2" id="KW-1185">Reference proteome</keyword>
<dbReference type="RefSeq" id="WP_218101204.1">
    <property type="nucleotide sequence ID" value="NZ_CAJVCE010000016.1"/>
</dbReference>